<keyword evidence="1" id="KW-0472">Membrane</keyword>
<keyword evidence="1" id="KW-1133">Transmembrane helix</keyword>
<feature type="transmembrane region" description="Helical" evidence="1">
    <location>
        <begin position="74"/>
        <end position="97"/>
    </location>
</feature>
<feature type="transmembrane region" description="Helical" evidence="1">
    <location>
        <begin position="12"/>
        <end position="31"/>
    </location>
</feature>
<dbReference type="EMBL" id="NXIE01000001">
    <property type="protein sequence ID" value="RXK14036.1"/>
    <property type="molecule type" value="Genomic_DNA"/>
</dbReference>
<feature type="transmembrane region" description="Helical" evidence="1">
    <location>
        <begin position="43"/>
        <end position="62"/>
    </location>
</feature>
<keyword evidence="3" id="KW-1185">Reference proteome</keyword>
<sequence length="419" mass="50276">MSFEEKENLQHKFIIGLVYPSFLGSVIYNVLDKFDYIYMINNIERYVLFLLILISYVMDYLYTDNEYTKKDYTITHTIIDFIIIILLYLSVIVILDYNKYPNPIFFIALYLFLTKFLNLLWEINKQEKEVLAIKLFLIYSILYFLSIIIFKNIYILILIISSDILISIFYEKIICLHMKLYSKENAFLKSISSISYPYYDENYIIPDIELRQIDLLAKKSYFDNKQNNQTLSFQSLKDIYNKSPKFWSILKENENILGFIHVEVVLNYTYEKLRNSIIDENDFELEDIIDHNINDEIILHVGSLVIDVNSKYYNKRLIKYFIASLGDKIISLMVEHNVKKVFTVEYKDTNGRSHFKNKLEKYGFNKVGKTKSGNNIYLFDIEKNKDTFFYSILFQIYKKQKEYYKKNQNYINKLKLLFC</sequence>
<evidence type="ECO:0000256" key="1">
    <source>
        <dbReference type="SAM" id="Phobius"/>
    </source>
</evidence>
<proteinExistence type="predicted"/>
<comment type="caution">
    <text evidence="2">The sequence shown here is derived from an EMBL/GenBank/DDBJ whole genome shotgun (WGS) entry which is preliminary data.</text>
</comment>
<protein>
    <submittedName>
        <fullName evidence="2">Uncharacterized protein</fullName>
    </submittedName>
</protein>
<organism evidence="2 3">
    <name type="scientific">Halarcobacter mediterraneus</name>
    <dbReference type="NCBI Taxonomy" id="2023153"/>
    <lineage>
        <taxon>Bacteria</taxon>
        <taxon>Pseudomonadati</taxon>
        <taxon>Campylobacterota</taxon>
        <taxon>Epsilonproteobacteria</taxon>
        <taxon>Campylobacterales</taxon>
        <taxon>Arcobacteraceae</taxon>
        <taxon>Halarcobacter</taxon>
    </lineage>
</organism>
<dbReference type="AlphaFoldDB" id="A0A4V1M1I9"/>
<name>A0A4V1M1I9_9BACT</name>
<feature type="transmembrane region" description="Helical" evidence="1">
    <location>
        <begin position="130"/>
        <end position="147"/>
    </location>
</feature>
<reference evidence="2 3" key="1">
    <citation type="submission" date="2017-09" db="EMBL/GenBank/DDBJ databases">
        <title>Genomics of the genus Arcobacter.</title>
        <authorList>
            <person name="Perez-Cataluna A."/>
            <person name="Figueras M.J."/>
            <person name="Salas-Masso N."/>
        </authorList>
    </citation>
    <scope>NUCLEOTIDE SEQUENCE [LARGE SCALE GENOMIC DNA]</scope>
    <source>
        <strain evidence="2 3">F156-34</strain>
    </source>
</reference>
<evidence type="ECO:0000313" key="3">
    <source>
        <dbReference type="Proteomes" id="UP000289718"/>
    </source>
</evidence>
<feature type="transmembrane region" description="Helical" evidence="1">
    <location>
        <begin position="103"/>
        <end position="121"/>
    </location>
</feature>
<evidence type="ECO:0000313" key="2">
    <source>
        <dbReference type="EMBL" id="RXK14036.1"/>
    </source>
</evidence>
<accession>A0A4V1M1I9</accession>
<gene>
    <name evidence="2" type="ORF">CP965_00885</name>
</gene>
<keyword evidence="1" id="KW-0812">Transmembrane</keyword>
<dbReference type="Proteomes" id="UP000289718">
    <property type="component" value="Unassembled WGS sequence"/>
</dbReference>